<sequence>MRRRELAPDERTLWDMFTRDIAPLKSLSRRPRKKPIIPASQLEGALHADMRAPREPRLKAAPRQDMTPRRVTAPSPKIEIGARLPGLDNSSWRALLRGKKAAQRKLDLHGFPAQNAYHALHDFLIQSHRDEIRYVEVITGLGGGGEGGVLRRELPHWLEGRQLRPLILGVVYTNRANKGAVRILLRAARRGRATP</sequence>
<reference evidence="3 4" key="1">
    <citation type="submission" date="2023-10" db="EMBL/GenBank/DDBJ databases">
        <title>Sorlinia euscelidii gen. nov., sp. nov., an acetic acid bacteria isolated from the gut of Euscelidius variegatus emitter.</title>
        <authorList>
            <person name="Michoud G."/>
            <person name="Marasco R."/>
            <person name="Seferji K."/>
            <person name="Gonella E."/>
            <person name="Garuglieri E."/>
            <person name="Alma A."/>
            <person name="Mapelli F."/>
            <person name="Borin S."/>
            <person name="Daffonchio D."/>
            <person name="Crotti E."/>
        </authorList>
    </citation>
    <scope>NUCLEOTIDE SEQUENCE [LARGE SCALE GENOMIC DNA]</scope>
    <source>
        <strain evidence="3 4">EV16P</strain>
    </source>
</reference>
<dbReference type="RefSeq" id="WP_394820074.1">
    <property type="nucleotide sequence ID" value="NZ_JAWJZY010000003.1"/>
</dbReference>
<dbReference type="Pfam" id="PF01713">
    <property type="entry name" value="Smr"/>
    <property type="match status" value="1"/>
</dbReference>
<dbReference type="Proteomes" id="UP001312908">
    <property type="component" value="Unassembled WGS sequence"/>
</dbReference>
<evidence type="ECO:0000259" key="2">
    <source>
        <dbReference type="PROSITE" id="PS50828"/>
    </source>
</evidence>
<protein>
    <submittedName>
        <fullName evidence="3">Smr domain-containing protein</fullName>
    </submittedName>
</protein>
<gene>
    <name evidence="3" type="ORF">DOFOFD_09470</name>
</gene>
<keyword evidence="4" id="KW-1185">Reference proteome</keyword>
<dbReference type="PANTHER" id="PTHR35562:SF2">
    <property type="entry name" value="DNA ENDONUCLEASE SMRA-RELATED"/>
    <property type="match status" value="1"/>
</dbReference>
<dbReference type="Gene3D" id="3.30.1370.110">
    <property type="match status" value="1"/>
</dbReference>
<accession>A0ABU7U5K5</accession>
<name>A0ABU7U5K5_9PROT</name>
<dbReference type="SUPFAM" id="SSF160443">
    <property type="entry name" value="SMR domain-like"/>
    <property type="match status" value="1"/>
</dbReference>
<dbReference type="InterPro" id="IPR036063">
    <property type="entry name" value="Smr_dom_sf"/>
</dbReference>
<dbReference type="InterPro" id="IPR002625">
    <property type="entry name" value="Smr_dom"/>
</dbReference>
<evidence type="ECO:0000256" key="1">
    <source>
        <dbReference type="SAM" id="MobiDB-lite"/>
    </source>
</evidence>
<dbReference type="PROSITE" id="PS50828">
    <property type="entry name" value="SMR"/>
    <property type="match status" value="1"/>
</dbReference>
<proteinExistence type="predicted"/>
<evidence type="ECO:0000313" key="3">
    <source>
        <dbReference type="EMBL" id="MEE8659241.1"/>
    </source>
</evidence>
<evidence type="ECO:0000313" key="4">
    <source>
        <dbReference type="Proteomes" id="UP001312908"/>
    </source>
</evidence>
<feature type="compositionally biased region" description="Basic and acidic residues" evidence="1">
    <location>
        <begin position="46"/>
        <end position="58"/>
    </location>
</feature>
<comment type="caution">
    <text evidence="3">The sequence shown here is derived from an EMBL/GenBank/DDBJ whole genome shotgun (WGS) entry which is preliminary data.</text>
</comment>
<feature type="domain" description="Smr" evidence="2">
    <location>
        <begin position="106"/>
        <end position="186"/>
    </location>
</feature>
<dbReference type="PANTHER" id="PTHR35562">
    <property type="entry name" value="DNA ENDONUCLEASE SMRA-RELATED"/>
    <property type="match status" value="1"/>
</dbReference>
<dbReference type="EMBL" id="JAWJZY010000003">
    <property type="protein sequence ID" value="MEE8659241.1"/>
    <property type="molecule type" value="Genomic_DNA"/>
</dbReference>
<feature type="region of interest" description="Disordered" evidence="1">
    <location>
        <begin position="30"/>
        <end position="71"/>
    </location>
</feature>
<organism evidence="3 4">
    <name type="scientific">Sorlinia euscelidii</name>
    <dbReference type="NCBI Taxonomy" id="3081148"/>
    <lineage>
        <taxon>Bacteria</taxon>
        <taxon>Pseudomonadati</taxon>
        <taxon>Pseudomonadota</taxon>
        <taxon>Alphaproteobacteria</taxon>
        <taxon>Acetobacterales</taxon>
        <taxon>Acetobacteraceae</taxon>
        <taxon>Sorlinia</taxon>
    </lineage>
</organism>